<keyword evidence="9" id="KW-0472">Membrane</keyword>
<proteinExistence type="predicted"/>
<keyword evidence="5" id="KW-0863">Zinc-finger</keyword>
<evidence type="ECO:0000256" key="1">
    <source>
        <dbReference type="ARBA" id="ARBA00004141"/>
    </source>
</evidence>
<dbReference type="GO" id="GO:0016740">
    <property type="term" value="F:transferase activity"/>
    <property type="evidence" value="ECO:0007669"/>
    <property type="project" value="UniProtKB-KW"/>
</dbReference>
<keyword evidence="3" id="KW-0812">Transmembrane</keyword>
<dbReference type="GO" id="GO:0016020">
    <property type="term" value="C:membrane"/>
    <property type="evidence" value="ECO:0007669"/>
    <property type="project" value="UniProtKB-SubCell"/>
</dbReference>
<evidence type="ECO:0000256" key="7">
    <source>
        <dbReference type="ARBA" id="ARBA00022833"/>
    </source>
</evidence>
<comment type="subcellular location">
    <subcellularLocation>
        <location evidence="1">Membrane</location>
        <topology evidence="1">Multi-pass membrane protein</topology>
    </subcellularLocation>
</comment>
<keyword evidence="6" id="KW-0833">Ubl conjugation pathway</keyword>
<evidence type="ECO:0000256" key="5">
    <source>
        <dbReference type="ARBA" id="ARBA00022771"/>
    </source>
</evidence>
<sequence length="224" mass="26066">MHINSEEGNVSEANPSVGNNIHNNNGLVASGDGRSCKICYETEDDCGGTPTIDKNDGRWMHPCKCSGTMKWVHRMCMEKWLDHAPYQQKYQCTMCKYRYQTCWRIRPLSRWRFPDFNLSLWDGFEISLDFLCTYYTFYRVKSLVQGKAKSLLRSCLIIGVWKIFVASNRRLGFYRQLFEIAIRTFLESTMWSGNDRGGLGPTTGEPVFDLYKNNSKLTPEQMIW</sequence>
<accession>A0A915P4M9</accession>
<dbReference type="PANTHER" id="PTHR46065:SF3">
    <property type="entry name" value="FI20425P1"/>
    <property type="match status" value="1"/>
</dbReference>
<dbReference type="SMART" id="SM00744">
    <property type="entry name" value="RINGv"/>
    <property type="match status" value="1"/>
</dbReference>
<dbReference type="AlphaFoldDB" id="A0A915P4M9"/>
<dbReference type="PROSITE" id="PS51292">
    <property type="entry name" value="ZF_RING_CH"/>
    <property type="match status" value="1"/>
</dbReference>
<dbReference type="Proteomes" id="UP000887560">
    <property type="component" value="Unplaced"/>
</dbReference>
<keyword evidence="8" id="KW-1133">Transmembrane helix</keyword>
<dbReference type="WBParaSite" id="scf7180000422617.g9310">
    <property type="protein sequence ID" value="scf7180000422617.g9310"/>
    <property type="gene ID" value="scf7180000422617.g9310"/>
</dbReference>
<evidence type="ECO:0000256" key="8">
    <source>
        <dbReference type="ARBA" id="ARBA00022989"/>
    </source>
</evidence>
<dbReference type="InterPro" id="IPR013083">
    <property type="entry name" value="Znf_RING/FYVE/PHD"/>
</dbReference>
<evidence type="ECO:0000313" key="11">
    <source>
        <dbReference type="Proteomes" id="UP000887560"/>
    </source>
</evidence>
<evidence type="ECO:0000256" key="2">
    <source>
        <dbReference type="ARBA" id="ARBA00022679"/>
    </source>
</evidence>
<protein>
    <submittedName>
        <fullName evidence="12">RING-CH-type domain-containing protein</fullName>
    </submittedName>
</protein>
<dbReference type="InterPro" id="IPR011016">
    <property type="entry name" value="Znf_RING-CH"/>
</dbReference>
<dbReference type="Gene3D" id="3.30.40.10">
    <property type="entry name" value="Zinc/RING finger domain, C3HC4 (zinc finger)"/>
    <property type="match status" value="1"/>
</dbReference>
<keyword evidence="4" id="KW-0479">Metal-binding</keyword>
<feature type="domain" description="RING-CH-type" evidence="10">
    <location>
        <begin position="28"/>
        <end position="102"/>
    </location>
</feature>
<evidence type="ECO:0000313" key="12">
    <source>
        <dbReference type="WBParaSite" id="scf7180000422617.g9310"/>
    </source>
</evidence>
<evidence type="ECO:0000259" key="10">
    <source>
        <dbReference type="PROSITE" id="PS51292"/>
    </source>
</evidence>
<dbReference type="Pfam" id="PF12906">
    <property type="entry name" value="RINGv"/>
    <property type="match status" value="1"/>
</dbReference>
<keyword evidence="7" id="KW-0862">Zinc</keyword>
<dbReference type="SUPFAM" id="SSF57850">
    <property type="entry name" value="RING/U-box"/>
    <property type="match status" value="1"/>
</dbReference>
<evidence type="ECO:0000256" key="4">
    <source>
        <dbReference type="ARBA" id="ARBA00022723"/>
    </source>
</evidence>
<keyword evidence="2" id="KW-0808">Transferase</keyword>
<evidence type="ECO:0000256" key="6">
    <source>
        <dbReference type="ARBA" id="ARBA00022786"/>
    </source>
</evidence>
<evidence type="ECO:0000256" key="3">
    <source>
        <dbReference type="ARBA" id="ARBA00022692"/>
    </source>
</evidence>
<dbReference type="PANTHER" id="PTHR46065">
    <property type="entry name" value="E3 UBIQUITIN-PROTEIN LIGASE MARCH 2/3 FAMILY MEMBER"/>
    <property type="match status" value="1"/>
</dbReference>
<organism evidence="11 12">
    <name type="scientific">Meloidogyne floridensis</name>
    <dbReference type="NCBI Taxonomy" id="298350"/>
    <lineage>
        <taxon>Eukaryota</taxon>
        <taxon>Metazoa</taxon>
        <taxon>Ecdysozoa</taxon>
        <taxon>Nematoda</taxon>
        <taxon>Chromadorea</taxon>
        <taxon>Rhabditida</taxon>
        <taxon>Tylenchina</taxon>
        <taxon>Tylenchomorpha</taxon>
        <taxon>Tylenchoidea</taxon>
        <taxon>Meloidogynidae</taxon>
        <taxon>Meloidogyninae</taxon>
        <taxon>Meloidogyne</taxon>
    </lineage>
</organism>
<name>A0A915P4M9_9BILA</name>
<reference evidence="12" key="1">
    <citation type="submission" date="2022-11" db="UniProtKB">
        <authorList>
            <consortium name="WormBaseParasite"/>
        </authorList>
    </citation>
    <scope>IDENTIFICATION</scope>
</reference>
<evidence type="ECO:0000256" key="9">
    <source>
        <dbReference type="ARBA" id="ARBA00023136"/>
    </source>
</evidence>
<keyword evidence="11" id="KW-1185">Reference proteome</keyword>
<dbReference type="GO" id="GO:0008270">
    <property type="term" value="F:zinc ion binding"/>
    <property type="evidence" value="ECO:0007669"/>
    <property type="project" value="UniProtKB-KW"/>
</dbReference>
<dbReference type="CDD" id="cd16495">
    <property type="entry name" value="RING_CH-C4HC3_MARCH"/>
    <property type="match status" value="1"/>
</dbReference>